<feature type="chain" id="PRO_5014811450" evidence="1">
    <location>
        <begin position="23"/>
        <end position="176"/>
    </location>
</feature>
<reference evidence="2" key="1">
    <citation type="submission" date="2018-01" db="EMBL/GenBank/DDBJ databases">
        <title>An insight into the sialome of Amazonian anophelines.</title>
        <authorList>
            <person name="Ribeiro J.M."/>
            <person name="Scarpassa V."/>
            <person name="Calvo E."/>
        </authorList>
    </citation>
    <scope>NUCLEOTIDE SEQUENCE</scope>
    <source>
        <tissue evidence="2">Salivary glands</tissue>
    </source>
</reference>
<organism evidence="2">
    <name type="scientific">Anopheles braziliensis</name>
    <dbReference type="NCBI Taxonomy" id="58242"/>
    <lineage>
        <taxon>Eukaryota</taxon>
        <taxon>Metazoa</taxon>
        <taxon>Ecdysozoa</taxon>
        <taxon>Arthropoda</taxon>
        <taxon>Hexapoda</taxon>
        <taxon>Insecta</taxon>
        <taxon>Pterygota</taxon>
        <taxon>Neoptera</taxon>
        <taxon>Endopterygota</taxon>
        <taxon>Diptera</taxon>
        <taxon>Nematocera</taxon>
        <taxon>Culicoidea</taxon>
        <taxon>Culicidae</taxon>
        <taxon>Anophelinae</taxon>
        <taxon>Anopheles</taxon>
    </lineage>
</organism>
<name>A0A2M3ZN35_9DIPT</name>
<dbReference type="EMBL" id="GGFM01009151">
    <property type="protein sequence ID" value="MBW29902.1"/>
    <property type="molecule type" value="Transcribed_RNA"/>
</dbReference>
<dbReference type="AlphaFoldDB" id="A0A2M3ZN35"/>
<sequence>MFNLWLERWLHLAVLDLLPVDATVEGMRTDILFAASTTTEPFLWILRQEPFADILRLLAQALRIGHVVIGDGGKQFLLILAIERWLTDEHLVQQHTVGPPIDRLTVRLVQNDLGCNVIRGTAERFRRLVPHNALLAHAEIGYLNVPILVQQHVVELQITVHDSTRVQVEQSDGNFR</sequence>
<feature type="signal peptide" evidence="1">
    <location>
        <begin position="1"/>
        <end position="22"/>
    </location>
</feature>
<keyword evidence="1" id="KW-0732">Signal</keyword>
<protein>
    <submittedName>
        <fullName evidence="2">Putative secreted peptide</fullName>
    </submittedName>
</protein>
<evidence type="ECO:0000313" key="2">
    <source>
        <dbReference type="EMBL" id="MBW29902.1"/>
    </source>
</evidence>
<evidence type="ECO:0000256" key="1">
    <source>
        <dbReference type="SAM" id="SignalP"/>
    </source>
</evidence>
<accession>A0A2M3ZN35</accession>
<proteinExistence type="predicted"/>